<gene>
    <name evidence="1" type="ORF">NEISICOT_00405</name>
</gene>
<sequence length="46" mass="5362">MLWKSQRQISILKTDVCRNRRAVKTPIKSTVCAQLIHILIPIYPVE</sequence>
<name>C6M1M0_NEISI</name>
<dbReference type="EMBL" id="ACKO02000002">
    <property type="protein sequence ID" value="EET45698.1"/>
    <property type="molecule type" value="Genomic_DNA"/>
</dbReference>
<dbReference type="AlphaFoldDB" id="C6M1M0"/>
<organism evidence="1 2">
    <name type="scientific">Neisseria sicca ATCC 29256</name>
    <dbReference type="NCBI Taxonomy" id="547045"/>
    <lineage>
        <taxon>Bacteria</taxon>
        <taxon>Pseudomonadati</taxon>
        <taxon>Pseudomonadota</taxon>
        <taxon>Betaproteobacteria</taxon>
        <taxon>Neisseriales</taxon>
        <taxon>Neisseriaceae</taxon>
        <taxon>Neisseria</taxon>
    </lineage>
</organism>
<comment type="caution">
    <text evidence="1">The sequence shown here is derived from an EMBL/GenBank/DDBJ whole genome shotgun (WGS) entry which is preliminary data.</text>
</comment>
<reference evidence="1" key="1">
    <citation type="submission" date="2009-07" db="EMBL/GenBank/DDBJ databases">
        <authorList>
            <person name="Weinstock G."/>
            <person name="Sodergren E."/>
            <person name="Clifton S."/>
            <person name="Fulton L."/>
            <person name="Fulton B."/>
            <person name="Courtney L."/>
            <person name="Fronick C."/>
            <person name="Harrison M."/>
            <person name="Strong C."/>
            <person name="Farmer C."/>
            <person name="Delahaunty K."/>
            <person name="Markovic C."/>
            <person name="Hall O."/>
            <person name="Minx P."/>
            <person name="Tomlinson C."/>
            <person name="Mitreva M."/>
            <person name="Nelson J."/>
            <person name="Hou S."/>
            <person name="Wollam A."/>
            <person name="Pepin K.H."/>
            <person name="Johnson M."/>
            <person name="Bhonagiri V."/>
            <person name="Nash W.E."/>
            <person name="Warren W."/>
            <person name="Chinwalla A."/>
            <person name="Mardis E.R."/>
            <person name="Wilson R.K."/>
        </authorList>
    </citation>
    <scope>NUCLEOTIDE SEQUENCE [LARGE SCALE GENOMIC DNA]</scope>
    <source>
        <strain evidence="1">ATCC 29256</strain>
    </source>
</reference>
<evidence type="ECO:0000313" key="2">
    <source>
        <dbReference type="Proteomes" id="UP000005365"/>
    </source>
</evidence>
<dbReference type="Proteomes" id="UP000005365">
    <property type="component" value="Unassembled WGS sequence"/>
</dbReference>
<evidence type="ECO:0000313" key="1">
    <source>
        <dbReference type="EMBL" id="EET45698.1"/>
    </source>
</evidence>
<proteinExistence type="predicted"/>
<protein>
    <submittedName>
        <fullName evidence="1">Uncharacterized protein</fullName>
    </submittedName>
</protein>
<keyword evidence="2" id="KW-1185">Reference proteome</keyword>
<accession>C6M1M0</accession>